<reference evidence="4 5" key="1">
    <citation type="submission" date="2010-10" db="EMBL/GenBank/DDBJ databases">
        <title>Complete sequence of Frankia sp. EuI1c.</title>
        <authorList>
            <consortium name="US DOE Joint Genome Institute"/>
            <person name="Lucas S."/>
            <person name="Copeland A."/>
            <person name="Lapidus A."/>
            <person name="Cheng J.-F."/>
            <person name="Bruce D."/>
            <person name="Goodwin L."/>
            <person name="Pitluck S."/>
            <person name="Chertkov O."/>
            <person name="Detter J.C."/>
            <person name="Han C."/>
            <person name="Tapia R."/>
            <person name="Land M."/>
            <person name="Hauser L."/>
            <person name="Jeffries C."/>
            <person name="Kyrpides N."/>
            <person name="Ivanova N."/>
            <person name="Mikhailova N."/>
            <person name="Beauchemin N."/>
            <person name="Sen A."/>
            <person name="Sur S.A."/>
            <person name="Gtari M."/>
            <person name="Wall L."/>
            <person name="Tisa L."/>
            <person name="Woyke T."/>
        </authorList>
    </citation>
    <scope>NUCLEOTIDE SEQUENCE [LARGE SCALE GENOMIC DNA]</scope>
    <source>
        <strain evidence="5">DSM 45817 / CECT 9037 / EuI1c</strain>
    </source>
</reference>
<organism evidence="4 5">
    <name type="scientific">Pseudofrankia inefficax (strain DSM 45817 / CECT 9037 / DDB 130130 / EuI1c)</name>
    <name type="common">Frankia inefficax</name>
    <dbReference type="NCBI Taxonomy" id="298654"/>
    <lineage>
        <taxon>Bacteria</taxon>
        <taxon>Bacillati</taxon>
        <taxon>Actinomycetota</taxon>
        <taxon>Actinomycetes</taxon>
        <taxon>Frankiales</taxon>
        <taxon>Frankiaceae</taxon>
        <taxon>Pseudofrankia</taxon>
    </lineage>
</organism>
<feature type="region of interest" description="Disordered" evidence="1">
    <location>
        <begin position="1"/>
        <end position="20"/>
    </location>
</feature>
<dbReference type="Pfam" id="PF18183">
    <property type="entry name" value="SLATT_2"/>
    <property type="match status" value="1"/>
</dbReference>
<keyword evidence="2" id="KW-0472">Membrane</keyword>
<feature type="domain" description="SMODS and SLOG-associating 2TM effector" evidence="3">
    <location>
        <begin position="67"/>
        <end position="216"/>
    </location>
</feature>
<protein>
    <recommendedName>
        <fullName evidence="3">SMODS and SLOG-associating 2TM effector domain-containing protein</fullName>
    </recommendedName>
</protein>
<evidence type="ECO:0000259" key="3">
    <source>
        <dbReference type="Pfam" id="PF18183"/>
    </source>
</evidence>
<dbReference type="InterPro" id="IPR040688">
    <property type="entry name" value="SLATT_2"/>
</dbReference>
<sequence length="232" mass="24490">MVLWGPRTQPPPQGPRSPLAPVAPGTVAAFAGAVVPADRAPWLAWRPRAIGAPASGGSMDLLPVVSSSDWTDTDAVLAALYRRLERRAIDATDRHRRRGHDLRSLSRLLRVLAVLLAAVGVLLPVIAAARNDIAGAAWCSLFFGAALALLAIEHVCGLSAAAARGQAAATRAQRRLEVFQEDWTAACVPGATDGTIPDRLAILRSFTADLRTLADRSPADGEAELSFADLKL</sequence>
<dbReference type="NCBIfam" id="NF033633">
    <property type="entry name" value="SLATT_2"/>
    <property type="match status" value="1"/>
</dbReference>
<gene>
    <name evidence="4" type="ordered locus">FraEuI1c_2469</name>
</gene>
<evidence type="ECO:0000313" key="5">
    <source>
        <dbReference type="Proteomes" id="UP000002484"/>
    </source>
</evidence>
<proteinExistence type="predicted"/>
<keyword evidence="2" id="KW-0812">Transmembrane</keyword>
<dbReference type="Proteomes" id="UP000002484">
    <property type="component" value="Chromosome"/>
</dbReference>
<evidence type="ECO:0000256" key="2">
    <source>
        <dbReference type="SAM" id="Phobius"/>
    </source>
</evidence>
<dbReference type="AlphaFoldDB" id="E3J2I9"/>
<dbReference type="InParanoid" id="E3J2I9"/>
<keyword evidence="2" id="KW-1133">Transmembrane helix</keyword>
<dbReference type="RefSeq" id="WP_013423621.1">
    <property type="nucleotide sequence ID" value="NC_014666.1"/>
</dbReference>
<keyword evidence="5" id="KW-1185">Reference proteome</keyword>
<dbReference type="KEGG" id="fri:FraEuI1c_2469"/>
<name>E3J2I9_PSEI1</name>
<evidence type="ECO:0000313" key="4">
    <source>
        <dbReference type="EMBL" id="ADP80503.1"/>
    </source>
</evidence>
<evidence type="ECO:0000256" key="1">
    <source>
        <dbReference type="SAM" id="MobiDB-lite"/>
    </source>
</evidence>
<dbReference type="HOGENOM" id="CLU_1193407_0_0_11"/>
<accession>E3J2I9</accession>
<dbReference type="EMBL" id="CP002299">
    <property type="protein sequence ID" value="ADP80503.1"/>
    <property type="molecule type" value="Genomic_DNA"/>
</dbReference>
<feature type="transmembrane region" description="Helical" evidence="2">
    <location>
        <begin position="108"/>
        <end position="127"/>
    </location>
</feature>
<feature type="transmembrane region" description="Helical" evidence="2">
    <location>
        <begin position="133"/>
        <end position="152"/>
    </location>
</feature>
<dbReference type="OrthoDB" id="4536877at2"/>